<dbReference type="HOGENOM" id="CLU_475512_0_0_0"/>
<dbReference type="Proteomes" id="UP000002432">
    <property type="component" value="Chromosome"/>
</dbReference>
<dbReference type="RefSeq" id="WP_011524920.1">
    <property type="nucleotide sequence ID" value="NC_008009.1"/>
</dbReference>
<dbReference type="EnsemblBacteria" id="ABF43121">
    <property type="protein sequence ID" value="ABF43121"/>
    <property type="gene ID" value="Acid345_4121"/>
</dbReference>
<sequence>MPLRPFIVALALTAALAAQTKPVPAPSAAEQNEAQKAAALWRDRAERLTNASIEEGWHIRPWDAVMKAHLAEAWWKDDPARAHQWLSEAYEDVTFQRKNEGDDEHIERLRVATYIFEVLNRIDTAKADQLLKFIIADSEKLGEANSLRSQALLQVILQNATTDALDNGAARAEEIAEKALQLRGNQYLPEIIGSIRYQDEAWADQFYIKALNTAVESNDYDMVFGLMQFPFPYFDSRMKASNAVRDEATSIFAQFLSHVPKDQDDNQKYCERAPNIAQHLLPQLPVSQQGLIHAAIETCQSSAEGPKHDWIDSDACTTADSCLKLAAEADSPNRSARLKELAAIRAIQDEHDPQRAVEIVRSLTDDEKSVLQNWMEDYKMYAMAAIDGMYKQQDTPGIQQIIDRAPAQLRADMLLNFVGTLSTGKKPDPDYARIMLTEARRALEGSPTQNPQTYMQLLRAYQRLFPEEAPQALGFVIAGLNQIEYLDPKAAKKSAAFRYVRLGDNLIPLPLKALLLERDESYTLAAIKTLDDPKGRIAFRLGLLNASLKRYEEELQKAKTPAKPATKQAANVH</sequence>
<name>Q1IJ29_KORVE</name>
<protein>
    <submittedName>
        <fullName evidence="2">Uncharacterized protein</fullName>
    </submittedName>
</protein>
<keyword evidence="3" id="KW-1185">Reference proteome</keyword>
<feature type="signal peptide" evidence="1">
    <location>
        <begin position="1"/>
        <end position="20"/>
    </location>
</feature>
<proteinExistence type="predicted"/>
<dbReference type="EMBL" id="CP000360">
    <property type="protein sequence ID" value="ABF43121.1"/>
    <property type="molecule type" value="Genomic_DNA"/>
</dbReference>
<dbReference type="KEGG" id="aba:Acid345_4121"/>
<gene>
    <name evidence="2" type="ordered locus">Acid345_4121</name>
</gene>
<evidence type="ECO:0000256" key="1">
    <source>
        <dbReference type="SAM" id="SignalP"/>
    </source>
</evidence>
<keyword evidence="1" id="KW-0732">Signal</keyword>
<dbReference type="STRING" id="204669.Acid345_4121"/>
<organism evidence="2 3">
    <name type="scientific">Koribacter versatilis (strain Ellin345)</name>
    <dbReference type="NCBI Taxonomy" id="204669"/>
    <lineage>
        <taxon>Bacteria</taxon>
        <taxon>Pseudomonadati</taxon>
        <taxon>Acidobacteriota</taxon>
        <taxon>Terriglobia</taxon>
        <taxon>Terriglobales</taxon>
        <taxon>Candidatus Korobacteraceae</taxon>
        <taxon>Candidatus Korobacter</taxon>
    </lineage>
</organism>
<dbReference type="AlphaFoldDB" id="Q1IJ29"/>
<accession>Q1IJ29</accession>
<evidence type="ECO:0000313" key="2">
    <source>
        <dbReference type="EMBL" id="ABF43121.1"/>
    </source>
</evidence>
<evidence type="ECO:0000313" key="3">
    <source>
        <dbReference type="Proteomes" id="UP000002432"/>
    </source>
</evidence>
<reference evidence="2 3" key="1">
    <citation type="journal article" date="2009" name="Appl. Environ. Microbiol.">
        <title>Three genomes from the phylum Acidobacteria provide insight into the lifestyles of these microorganisms in soils.</title>
        <authorList>
            <person name="Ward N.L."/>
            <person name="Challacombe J.F."/>
            <person name="Janssen P.H."/>
            <person name="Henrissat B."/>
            <person name="Coutinho P.M."/>
            <person name="Wu M."/>
            <person name="Xie G."/>
            <person name="Haft D.H."/>
            <person name="Sait M."/>
            <person name="Badger J."/>
            <person name="Barabote R.D."/>
            <person name="Bradley B."/>
            <person name="Brettin T.S."/>
            <person name="Brinkac L.M."/>
            <person name="Bruce D."/>
            <person name="Creasy T."/>
            <person name="Daugherty S.C."/>
            <person name="Davidsen T.M."/>
            <person name="DeBoy R.T."/>
            <person name="Detter J.C."/>
            <person name="Dodson R.J."/>
            <person name="Durkin A.S."/>
            <person name="Ganapathy A."/>
            <person name="Gwinn-Giglio M."/>
            <person name="Han C.S."/>
            <person name="Khouri H."/>
            <person name="Kiss H."/>
            <person name="Kothari S.P."/>
            <person name="Madupu R."/>
            <person name="Nelson K.E."/>
            <person name="Nelson W.C."/>
            <person name="Paulsen I."/>
            <person name="Penn K."/>
            <person name="Ren Q."/>
            <person name="Rosovitz M.J."/>
            <person name="Selengut J.D."/>
            <person name="Shrivastava S."/>
            <person name="Sullivan S.A."/>
            <person name="Tapia R."/>
            <person name="Thompson L.S."/>
            <person name="Watkins K.L."/>
            <person name="Yang Q."/>
            <person name="Yu C."/>
            <person name="Zafar N."/>
            <person name="Zhou L."/>
            <person name="Kuske C.R."/>
        </authorList>
    </citation>
    <scope>NUCLEOTIDE SEQUENCE [LARGE SCALE GENOMIC DNA]</scope>
    <source>
        <strain evidence="2 3">Ellin345</strain>
    </source>
</reference>
<feature type="chain" id="PRO_5004190805" evidence="1">
    <location>
        <begin position="21"/>
        <end position="573"/>
    </location>
</feature>